<dbReference type="InterPro" id="IPR025997">
    <property type="entry name" value="SBP_2_dom"/>
</dbReference>
<accession>A0A496PG74</accession>
<dbReference type="SUPFAM" id="SSF53822">
    <property type="entry name" value="Periplasmic binding protein-like I"/>
    <property type="match status" value="1"/>
</dbReference>
<keyword evidence="6" id="KW-1185">Reference proteome</keyword>
<dbReference type="PANTHER" id="PTHR30036">
    <property type="entry name" value="D-XYLOSE-BINDING PERIPLASMIC PROTEIN"/>
    <property type="match status" value="1"/>
</dbReference>
<dbReference type="GO" id="GO:0030288">
    <property type="term" value="C:outer membrane-bounded periplasmic space"/>
    <property type="evidence" value="ECO:0007669"/>
    <property type="project" value="TreeGrafter"/>
</dbReference>
<evidence type="ECO:0000259" key="4">
    <source>
        <dbReference type="Pfam" id="PF13407"/>
    </source>
</evidence>
<dbReference type="InterPro" id="IPR028082">
    <property type="entry name" value="Peripla_BP_I"/>
</dbReference>
<keyword evidence="2 3" id="KW-0732">Signal</keyword>
<evidence type="ECO:0000256" key="1">
    <source>
        <dbReference type="ARBA" id="ARBA00004196"/>
    </source>
</evidence>
<sequence>MRRRKLLTAAAAITAAAALALTGCGRAETGATPGSDGGSAAAAFPADAKIGISLPAKTSENWVLAENLFNKDLSAAGFKPSVQFAGDGGAPTQQQQIDAMITSGVKVLVIGAVDGKQLGTQLANAKAQGVTVIAYDRLLQNSKNVDYYIAYDNEKVGELQGQALLDGLKDRKGKGPYNVELIAGSADDANSKPFFEGAMKVLQPKIDDKTLTVSSGQTSQSQVATQGWDPKNVQQRFESILSANYKGGKKLDGVLSPNDTLARAAMLSAKNAGQSTPVITGQDSEKESVKSIAAGVQYSTINKDTTSLVEKTVGMIKDLQAGKDPATTSTANNGTVDVKTLYLDPVLVTEANVKTAYKNDPDLDAIANGK</sequence>
<dbReference type="GO" id="GO:0030246">
    <property type="term" value="F:carbohydrate binding"/>
    <property type="evidence" value="ECO:0007669"/>
    <property type="project" value="TreeGrafter"/>
</dbReference>
<evidence type="ECO:0000256" key="3">
    <source>
        <dbReference type="SAM" id="SignalP"/>
    </source>
</evidence>
<organism evidence="5 6">
    <name type="scientific">Galactobacter caseinivorans</name>
    <dbReference type="NCBI Taxonomy" id="2676123"/>
    <lineage>
        <taxon>Bacteria</taxon>
        <taxon>Bacillati</taxon>
        <taxon>Actinomycetota</taxon>
        <taxon>Actinomycetes</taxon>
        <taxon>Micrococcales</taxon>
        <taxon>Micrococcaceae</taxon>
        <taxon>Galactobacter</taxon>
    </lineage>
</organism>
<feature type="signal peptide" evidence="3">
    <location>
        <begin position="1"/>
        <end position="20"/>
    </location>
</feature>
<feature type="chain" id="PRO_5039299374" evidence="3">
    <location>
        <begin position="21"/>
        <end position="370"/>
    </location>
</feature>
<dbReference type="InterPro" id="IPR050555">
    <property type="entry name" value="Bact_Solute-Bind_Prot2"/>
</dbReference>
<name>A0A496PG74_9MICC</name>
<dbReference type="PROSITE" id="PS51257">
    <property type="entry name" value="PROKAR_LIPOPROTEIN"/>
    <property type="match status" value="1"/>
</dbReference>
<dbReference type="EMBL" id="QQXL01000009">
    <property type="protein sequence ID" value="RKW69490.1"/>
    <property type="molecule type" value="Genomic_DNA"/>
</dbReference>
<reference evidence="5 6" key="1">
    <citation type="submission" date="2018-07" db="EMBL/GenBank/DDBJ databases">
        <title>Arthrobacter sp. nov., isolated from raw cow's milk with high bacterial count.</title>
        <authorList>
            <person name="Hahne J."/>
            <person name="Isele D."/>
            <person name="Lipski A."/>
        </authorList>
    </citation>
    <scope>NUCLEOTIDE SEQUENCE [LARGE SCALE GENOMIC DNA]</scope>
    <source>
        <strain evidence="5 6">JZ R-183</strain>
    </source>
</reference>
<gene>
    <name evidence="5" type="ORF">DWQ67_13155</name>
</gene>
<feature type="domain" description="Periplasmic binding protein" evidence="4">
    <location>
        <begin position="50"/>
        <end position="323"/>
    </location>
</feature>
<protein>
    <submittedName>
        <fullName evidence="5">Sugar ABC transporter substrate-binding protein</fullName>
    </submittedName>
</protein>
<dbReference type="Gene3D" id="3.40.50.2300">
    <property type="match status" value="2"/>
</dbReference>
<dbReference type="RefSeq" id="WP_121486061.1">
    <property type="nucleotide sequence ID" value="NZ_QQXL01000009.1"/>
</dbReference>
<evidence type="ECO:0000256" key="2">
    <source>
        <dbReference type="ARBA" id="ARBA00022729"/>
    </source>
</evidence>
<proteinExistence type="predicted"/>
<evidence type="ECO:0000313" key="5">
    <source>
        <dbReference type="EMBL" id="RKW69490.1"/>
    </source>
</evidence>
<evidence type="ECO:0000313" key="6">
    <source>
        <dbReference type="Proteomes" id="UP000273119"/>
    </source>
</evidence>
<dbReference type="Proteomes" id="UP000273119">
    <property type="component" value="Unassembled WGS sequence"/>
</dbReference>
<dbReference type="PANTHER" id="PTHR30036:SF1">
    <property type="entry name" value="D-XYLOSE-BINDING PERIPLASMIC PROTEIN"/>
    <property type="match status" value="1"/>
</dbReference>
<comment type="caution">
    <text evidence="5">The sequence shown here is derived from an EMBL/GenBank/DDBJ whole genome shotgun (WGS) entry which is preliminary data.</text>
</comment>
<dbReference type="CDD" id="cd19994">
    <property type="entry name" value="PBP1_ChvE"/>
    <property type="match status" value="1"/>
</dbReference>
<dbReference type="Pfam" id="PF13407">
    <property type="entry name" value="Peripla_BP_4"/>
    <property type="match status" value="1"/>
</dbReference>
<comment type="subcellular location">
    <subcellularLocation>
        <location evidence="1">Cell envelope</location>
    </subcellularLocation>
</comment>
<dbReference type="AlphaFoldDB" id="A0A496PG74"/>